<evidence type="ECO:0000313" key="3">
    <source>
        <dbReference type="EMBL" id="CAH0109854.1"/>
    </source>
</evidence>
<dbReference type="OrthoDB" id="6372431at2759"/>
<name>A0A8J2S3P6_9CRUS</name>
<dbReference type="InterPro" id="IPR029071">
    <property type="entry name" value="Ubiquitin-like_domsf"/>
</dbReference>
<comment type="caution">
    <text evidence="3">The sequence shown here is derived from an EMBL/GenBank/DDBJ whole genome shotgun (WGS) entry which is preliminary data.</text>
</comment>
<dbReference type="Proteomes" id="UP000789390">
    <property type="component" value="Unassembled WGS sequence"/>
</dbReference>
<keyword evidence="4" id="KW-1185">Reference proteome</keyword>
<keyword evidence="1" id="KW-1133">Transmembrane helix</keyword>
<keyword evidence="1" id="KW-0812">Transmembrane</keyword>
<sequence length="129" mass="13853">MLVTIESTIGGNVAGYLQCTVTGNETISSLLSTYCESKGIQVNPNFLLRDQKGVVLDNKKTLSGSNIKHGDTLYLEIRGMQNGVFRFTSWWLLAFGSMFIAVGGCAVVVTLHNMTGSTPIEEDACGIDA</sequence>
<feature type="transmembrane region" description="Helical" evidence="1">
    <location>
        <begin position="90"/>
        <end position="111"/>
    </location>
</feature>
<organism evidence="3 4">
    <name type="scientific">Daphnia galeata</name>
    <dbReference type="NCBI Taxonomy" id="27404"/>
    <lineage>
        <taxon>Eukaryota</taxon>
        <taxon>Metazoa</taxon>
        <taxon>Ecdysozoa</taxon>
        <taxon>Arthropoda</taxon>
        <taxon>Crustacea</taxon>
        <taxon>Branchiopoda</taxon>
        <taxon>Diplostraca</taxon>
        <taxon>Cladocera</taxon>
        <taxon>Anomopoda</taxon>
        <taxon>Daphniidae</taxon>
        <taxon>Daphnia</taxon>
    </lineage>
</organism>
<keyword evidence="1" id="KW-0472">Membrane</keyword>
<accession>A0A8J2S3P6</accession>
<dbReference type="AlphaFoldDB" id="A0A8J2S3P6"/>
<dbReference type="SUPFAM" id="SSF54236">
    <property type="entry name" value="Ubiquitin-like"/>
    <property type="match status" value="1"/>
</dbReference>
<reference evidence="3" key="1">
    <citation type="submission" date="2021-11" db="EMBL/GenBank/DDBJ databases">
        <authorList>
            <person name="Schell T."/>
        </authorList>
    </citation>
    <scope>NUCLEOTIDE SEQUENCE</scope>
    <source>
        <strain evidence="3">M5</strain>
    </source>
</reference>
<evidence type="ECO:0000259" key="2">
    <source>
        <dbReference type="PROSITE" id="PS50053"/>
    </source>
</evidence>
<dbReference type="EMBL" id="CAKKLH010000296">
    <property type="protein sequence ID" value="CAH0109854.1"/>
    <property type="molecule type" value="Genomic_DNA"/>
</dbReference>
<evidence type="ECO:0000313" key="4">
    <source>
        <dbReference type="Proteomes" id="UP000789390"/>
    </source>
</evidence>
<gene>
    <name evidence="3" type="ORF">DGAL_LOCUS13343</name>
</gene>
<dbReference type="PROSITE" id="PS50053">
    <property type="entry name" value="UBIQUITIN_2"/>
    <property type="match status" value="1"/>
</dbReference>
<dbReference type="Gene3D" id="3.10.20.90">
    <property type="entry name" value="Phosphatidylinositol 3-kinase Catalytic Subunit, Chain A, domain 1"/>
    <property type="match status" value="1"/>
</dbReference>
<protein>
    <recommendedName>
        <fullName evidence="2">Ubiquitin-like domain-containing protein</fullName>
    </recommendedName>
</protein>
<evidence type="ECO:0000256" key="1">
    <source>
        <dbReference type="SAM" id="Phobius"/>
    </source>
</evidence>
<proteinExistence type="predicted"/>
<dbReference type="InterPro" id="IPR000626">
    <property type="entry name" value="Ubiquitin-like_dom"/>
</dbReference>
<feature type="domain" description="Ubiquitin-like" evidence="2">
    <location>
        <begin position="1"/>
        <end position="78"/>
    </location>
</feature>